<proteinExistence type="predicted"/>
<name>A0A5C6D6S8_9BACT</name>
<reference evidence="2 3" key="1">
    <citation type="submission" date="2019-02" db="EMBL/GenBank/DDBJ databases">
        <title>Deep-cultivation of Planctomycetes and their phenomic and genomic characterization uncovers novel biology.</title>
        <authorList>
            <person name="Wiegand S."/>
            <person name="Jogler M."/>
            <person name="Boedeker C."/>
            <person name="Pinto D."/>
            <person name="Vollmers J."/>
            <person name="Rivas-Marin E."/>
            <person name="Kohn T."/>
            <person name="Peeters S.H."/>
            <person name="Heuer A."/>
            <person name="Rast P."/>
            <person name="Oberbeckmann S."/>
            <person name="Bunk B."/>
            <person name="Jeske O."/>
            <person name="Meyerdierks A."/>
            <person name="Storesund J.E."/>
            <person name="Kallscheuer N."/>
            <person name="Luecker S."/>
            <person name="Lage O.M."/>
            <person name="Pohl T."/>
            <person name="Merkel B.J."/>
            <person name="Hornburger P."/>
            <person name="Mueller R.-W."/>
            <person name="Bruemmer F."/>
            <person name="Labrenz M."/>
            <person name="Spormann A.M."/>
            <person name="Op Den Camp H."/>
            <person name="Overmann J."/>
            <person name="Amann R."/>
            <person name="Jetten M.S.M."/>
            <person name="Mascher T."/>
            <person name="Medema M.H."/>
            <person name="Devos D.P."/>
            <person name="Kaster A.-K."/>
            <person name="Ovreas L."/>
            <person name="Rohde M."/>
            <person name="Galperin M.Y."/>
            <person name="Jogler C."/>
        </authorList>
    </citation>
    <scope>NUCLEOTIDE SEQUENCE [LARGE SCALE GENOMIC DNA]</scope>
    <source>
        <strain evidence="2 3">Poly41</strain>
    </source>
</reference>
<keyword evidence="3" id="KW-1185">Reference proteome</keyword>
<evidence type="ECO:0000313" key="2">
    <source>
        <dbReference type="EMBL" id="TWU32530.1"/>
    </source>
</evidence>
<feature type="signal peptide" evidence="1">
    <location>
        <begin position="1"/>
        <end position="19"/>
    </location>
</feature>
<gene>
    <name evidence="2" type="ORF">Poly41_55080</name>
</gene>
<evidence type="ECO:0000313" key="3">
    <source>
        <dbReference type="Proteomes" id="UP000319143"/>
    </source>
</evidence>
<accession>A0A5C6D6S8</accession>
<dbReference type="AlphaFoldDB" id="A0A5C6D6S8"/>
<dbReference type="EMBL" id="SJPV01000012">
    <property type="protein sequence ID" value="TWU32530.1"/>
    <property type="molecule type" value="Genomic_DNA"/>
</dbReference>
<organism evidence="2 3">
    <name type="scientific">Novipirellula artificiosorum</name>
    <dbReference type="NCBI Taxonomy" id="2528016"/>
    <lineage>
        <taxon>Bacteria</taxon>
        <taxon>Pseudomonadati</taxon>
        <taxon>Planctomycetota</taxon>
        <taxon>Planctomycetia</taxon>
        <taxon>Pirellulales</taxon>
        <taxon>Pirellulaceae</taxon>
        <taxon>Novipirellula</taxon>
    </lineage>
</organism>
<dbReference type="Proteomes" id="UP000319143">
    <property type="component" value="Unassembled WGS sequence"/>
</dbReference>
<evidence type="ECO:0000256" key="1">
    <source>
        <dbReference type="SAM" id="SignalP"/>
    </source>
</evidence>
<sequence length="61" mass="6641" precursor="true">MTTIYAAAILLMLMQVCVADDTRPDTYGPSSDAIIAVAPKSLETGAVKVNARREECLMRMH</sequence>
<feature type="chain" id="PRO_5022959546" evidence="1">
    <location>
        <begin position="20"/>
        <end position="61"/>
    </location>
</feature>
<comment type="caution">
    <text evidence="2">The sequence shown here is derived from an EMBL/GenBank/DDBJ whole genome shotgun (WGS) entry which is preliminary data.</text>
</comment>
<protein>
    <submittedName>
        <fullName evidence="2">Uncharacterized protein</fullName>
    </submittedName>
</protein>
<dbReference type="RefSeq" id="WP_197231638.1">
    <property type="nucleotide sequence ID" value="NZ_SJPV01000012.1"/>
</dbReference>
<keyword evidence="1" id="KW-0732">Signal</keyword>